<dbReference type="RefSeq" id="WP_406765919.1">
    <property type="nucleotide sequence ID" value="NZ_JBJHZY010000003.1"/>
</dbReference>
<keyword evidence="5" id="KW-1185">Reference proteome</keyword>
<feature type="domain" description="N-acetyltransferase" evidence="3">
    <location>
        <begin position="1"/>
        <end position="162"/>
    </location>
</feature>
<dbReference type="InterPro" id="IPR050832">
    <property type="entry name" value="Bact_Acetyltransf"/>
</dbReference>
<accession>A0ABW8TXM1</accession>
<dbReference type="Proteomes" id="UP001623661">
    <property type="component" value="Unassembled WGS sequence"/>
</dbReference>
<evidence type="ECO:0000256" key="1">
    <source>
        <dbReference type="ARBA" id="ARBA00022679"/>
    </source>
</evidence>
<keyword evidence="1 4" id="KW-0808">Transferase</keyword>
<comment type="caution">
    <text evidence="4">The sequence shown here is derived from an EMBL/GenBank/DDBJ whole genome shotgun (WGS) entry which is preliminary data.</text>
</comment>
<protein>
    <submittedName>
        <fullName evidence="4">GNAT family N-acetyltransferase</fullName>
        <ecNumber evidence="4">2.3.1.-</ecNumber>
    </submittedName>
</protein>
<sequence>MVKQADEYDIPIIEEILLDAVNWMSKSELQNTWNGSNVKWANLSKSYKINNFYIAYQNGLPTACMALTDYDPIFWPNIPKGESLYLHKVAVKRAFAGRGFAKELIDFAKNLAQNFCINAIRLNCNQHRNKLRTVYENEGFICVEEKTFFEKHDTALYVYNVKDTNPVL</sequence>
<dbReference type="InterPro" id="IPR016181">
    <property type="entry name" value="Acyl_CoA_acyltransferase"/>
</dbReference>
<organism evidence="4 5">
    <name type="scientific">Candidatus Clostridium radicumherbarum</name>
    <dbReference type="NCBI Taxonomy" id="3381662"/>
    <lineage>
        <taxon>Bacteria</taxon>
        <taxon>Bacillati</taxon>
        <taxon>Bacillota</taxon>
        <taxon>Clostridia</taxon>
        <taxon>Eubacteriales</taxon>
        <taxon>Clostridiaceae</taxon>
        <taxon>Clostridium</taxon>
    </lineage>
</organism>
<dbReference type="EMBL" id="JBJHZY010000003">
    <property type="protein sequence ID" value="MFL0269291.1"/>
    <property type="molecule type" value="Genomic_DNA"/>
</dbReference>
<proteinExistence type="predicted"/>
<evidence type="ECO:0000259" key="3">
    <source>
        <dbReference type="PROSITE" id="PS51186"/>
    </source>
</evidence>
<name>A0ABW8TXM1_9CLOT</name>
<keyword evidence="2 4" id="KW-0012">Acyltransferase</keyword>
<reference evidence="4 5" key="1">
    <citation type="submission" date="2024-11" db="EMBL/GenBank/DDBJ databases">
        <authorList>
            <person name="Heng Y.C."/>
            <person name="Lim A.C.H."/>
            <person name="Lee J.K.Y."/>
            <person name="Kittelmann S."/>
        </authorList>
    </citation>
    <scope>NUCLEOTIDE SEQUENCE [LARGE SCALE GENOMIC DNA]</scope>
    <source>
        <strain evidence="4 5">WILCCON 0202</strain>
    </source>
</reference>
<dbReference type="Gene3D" id="3.40.630.30">
    <property type="match status" value="1"/>
</dbReference>
<dbReference type="GO" id="GO:0016746">
    <property type="term" value="F:acyltransferase activity"/>
    <property type="evidence" value="ECO:0007669"/>
    <property type="project" value="UniProtKB-KW"/>
</dbReference>
<dbReference type="EC" id="2.3.1.-" evidence="4"/>
<dbReference type="PANTHER" id="PTHR43877:SF2">
    <property type="entry name" value="AMINOALKYLPHOSPHONATE N-ACETYLTRANSFERASE-RELATED"/>
    <property type="match status" value="1"/>
</dbReference>
<dbReference type="CDD" id="cd04301">
    <property type="entry name" value="NAT_SF"/>
    <property type="match status" value="1"/>
</dbReference>
<dbReference type="PROSITE" id="PS51186">
    <property type="entry name" value="GNAT"/>
    <property type="match status" value="1"/>
</dbReference>
<evidence type="ECO:0000256" key="2">
    <source>
        <dbReference type="ARBA" id="ARBA00023315"/>
    </source>
</evidence>
<dbReference type="Pfam" id="PF00583">
    <property type="entry name" value="Acetyltransf_1"/>
    <property type="match status" value="1"/>
</dbReference>
<gene>
    <name evidence="4" type="ORF">ACJDUH_14475</name>
</gene>
<dbReference type="SUPFAM" id="SSF55729">
    <property type="entry name" value="Acyl-CoA N-acyltransferases (Nat)"/>
    <property type="match status" value="1"/>
</dbReference>
<dbReference type="PANTHER" id="PTHR43877">
    <property type="entry name" value="AMINOALKYLPHOSPHONATE N-ACETYLTRANSFERASE-RELATED-RELATED"/>
    <property type="match status" value="1"/>
</dbReference>
<evidence type="ECO:0000313" key="5">
    <source>
        <dbReference type="Proteomes" id="UP001623661"/>
    </source>
</evidence>
<dbReference type="InterPro" id="IPR000182">
    <property type="entry name" value="GNAT_dom"/>
</dbReference>
<evidence type="ECO:0000313" key="4">
    <source>
        <dbReference type="EMBL" id="MFL0269291.1"/>
    </source>
</evidence>